<organism evidence="1">
    <name type="scientific">uncultured Thermomicrobiales bacterium</name>
    <dbReference type="NCBI Taxonomy" id="1645740"/>
    <lineage>
        <taxon>Bacteria</taxon>
        <taxon>Pseudomonadati</taxon>
        <taxon>Thermomicrobiota</taxon>
        <taxon>Thermomicrobia</taxon>
        <taxon>Thermomicrobiales</taxon>
        <taxon>environmental samples</taxon>
    </lineage>
</organism>
<dbReference type="AlphaFoldDB" id="A0A6J4U8B0"/>
<name>A0A6J4U8B0_9BACT</name>
<reference evidence="1" key="1">
    <citation type="submission" date="2020-02" db="EMBL/GenBank/DDBJ databases">
        <authorList>
            <person name="Meier V. D."/>
        </authorList>
    </citation>
    <scope>NUCLEOTIDE SEQUENCE</scope>
    <source>
        <strain evidence="1">AVDCRST_MAG73</strain>
    </source>
</reference>
<evidence type="ECO:0000313" key="1">
    <source>
        <dbReference type="EMBL" id="CAA9543047.1"/>
    </source>
</evidence>
<proteinExistence type="predicted"/>
<gene>
    <name evidence="1" type="ORF">AVDCRST_MAG73-2137</name>
</gene>
<dbReference type="EMBL" id="CADCWE010000133">
    <property type="protein sequence ID" value="CAA9543047.1"/>
    <property type="molecule type" value="Genomic_DNA"/>
</dbReference>
<protein>
    <submittedName>
        <fullName evidence="1">Uncharacterized protein</fullName>
    </submittedName>
</protein>
<accession>A0A6J4U8B0</accession>
<sequence length="95" mass="9975">MPDDAGAGDEARSVGEATAFLAERGVPPTAREFRLRQEFFRHGWDVRVRDEGGTWTVRAVKPDRPDAAAVGATEGAALRLALAAALSADEATGAP</sequence>